<dbReference type="InterPro" id="IPR058807">
    <property type="entry name" value="ScoMcrA_N"/>
</dbReference>
<organism evidence="2">
    <name type="scientific">marine sediment metagenome</name>
    <dbReference type="NCBI Taxonomy" id="412755"/>
    <lineage>
        <taxon>unclassified sequences</taxon>
        <taxon>metagenomes</taxon>
        <taxon>ecological metagenomes</taxon>
    </lineage>
</organism>
<sequence>MIPKTIKREDILKAIQNMDLNRIPLKREAKKFVLSLHGKSYPPKYVISLAYKNVAGKELKSNTFKGGLESNNFLKKLGFVIIKKHGSLEQTEPKKKNATTIKLKIPKKGKSYRVNEKHTEHCTECKNKIYLLLQKIYKQVERDYKIELSTHLKDFKDLKSYKQLKRIHTALQNYRGFENFTRANKISGCDYFIPNPGFILEFDESQHFTTPRKITLQNYPLELTVGFSKGNWIKKCEDLNRKDNDPVFRDEQRAWYDTLRDFLPIFKSLNPSIRIFAKRMKWCTLDPNNPKDIKKFKSILNEKLANFNIDIIVEPDPYFARITVGNKWGGNPEQVKKLLEKVYKIWPKDKKTKFIVTCGGFIHFDWPESLTHFSIHELKKNKTETLKILVEEAKSCIQKVLTDDLKKKFSDLTDYITLGVDSFKAEISKTYNYSHEPHIELVFVIDLKNNKYYWTGKSYPHTDQEKFLIDIEDLNSHFLELSDMGELMILGCHDLTLFNDRNLVNTGEVRTQKKIRFRAIVKDKKPFCVIHHPHNVVLKRTWATPWSFLKKNIPSLKKMISTAKYHSDDVDRSKWTDINDLLHYYKKGKCLDFICYYPD</sequence>
<evidence type="ECO:0000313" key="2">
    <source>
        <dbReference type="EMBL" id="KKN67595.1"/>
    </source>
</evidence>
<dbReference type="AlphaFoldDB" id="A0A0F9SFD6"/>
<dbReference type="EMBL" id="LAZR01000470">
    <property type="protein sequence ID" value="KKN67595.1"/>
    <property type="molecule type" value="Genomic_DNA"/>
</dbReference>
<evidence type="ECO:0000259" key="1">
    <source>
        <dbReference type="Pfam" id="PF26345"/>
    </source>
</evidence>
<dbReference type="Pfam" id="PF26345">
    <property type="entry name" value="ScoMcrA_N"/>
    <property type="match status" value="1"/>
</dbReference>
<name>A0A0F9SFD6_9ZZZZ</name>
<comment type="caution">
    <text evidence="2">The sequence shown here is derived from an EMBL/GenBank/DDBJ whole genome shotgun (WGS) entry which is preliminary data.</text>
</comment>
<reference evidence="2" key="1">
    <citation type="journal article" date="2015" name="Nature">
        <title>Complex archaea that bridge the gap between prokaryotes and eukaryotes.</title>
        <authorList>
            <person name="Spang A."/>
            <person name="Saw J.H."/>
            <person name="Jorgensen S.L."/>
            <person name="Zaremba-Niedzwiedzka K."/>
            <person name="Martijn J."/>
            <person name="Lind A.E."/>
            <person name="van Eijk R."/>
            <person name="Schleper C."/>
            <person name="Guy L."/>
            <person name="Ettema T.J."/>
        </authorList>
    </citation>
    <scope>NUCLEOTIDE SEQUENCE</scope>
</reference>
<protein>
    <recommendedName>
        <fullName evidence="1">ScoMcrA-like N-terminal head domain-containing protein</fullName>
    </recommendedName>
</protein>
<proteinExistence type="predicted"/>
<accession>A0A0F9SFD6</accession>
<feature type="domain" description="ScoMcrA-like N-terminal head" evidence="1">
    <location>
        <begin position="27"/>
        <end position="81"/>
    </location>
</feature>
<gene>
    <name evidence="2" type="ORF">LCGC14_0459880</name>
</gene>